<evidence type="ECO:0000313" key="4">
    <source>
        <dbReference type="Proteomes" id="UP000019113"/>
    </source>
</evidence>
<organism evidence="3 4">
    <name type="scientific">Halomonas huangheensis</name>
    <dbReference type="NCBI Taxonomy" id="1178482"/>
    <lineage>
        <taxon>Bacteria</taxon>
        <taxon>Pseudomonadati</taxon>
        <taxon>Pseudomonadota</taxon>
        <taxon>Gammaproteobacteria</taxon>
        <taxon>Oceanospirillales</taxon>
        <taxon>Halomonadaceae</taxon>
        <taxon>Halomonas</taxon>
    </lineage>
</organism>
<keyword evidence="1" id="KW-0812">Transmembrane</keyword>
<feature type="domain" description="DUF1468" evidence="2">
    <location>
        <begin position="14"/>
        <end position="141"/>
    </location>
</feature>
<keyword evidence="1" id="KW-1133">Transmembrane helix</keyword>
<keyword evidence="4" id="KW-1185">Reference proteome</keyword>
<dbReference type="Pfam" id="PF07331">
    <property type="entry name" value="TctB"/>
    <property type="match status" value="1"/>
</dbReference>
<feature type="transmembrane region" description="Helical" evidence="1">
    <location>
        <begin position="75"/>
        <end position="102"/>
    </location>
</feature>
<evidence type="ECO:0000256" key="1">
    <source>
        <dbReference type="SAM" id="Phobius"/>
    </source>
</evidence>
<dbReference type="Proteomes" id="UP000019113">
    <property type="component" value="Unassembled WGS sequence"/>
</dbReference>
<protein>
    <recommendedName>
        <fullName evidence="2">DUF1468 domain-containing protein</fullName>
    </recommendedName>
</protein>
<reference evidence="3 4" key="1">
    <citation type="submission" date="2013-08" db="EMBL/GenBank/DDBJ databases">
        <title>draft genome of Halomonas huanghegensis, strain BJGMM-B45T.</title>
        <authorList>
            <person name="Miao C."/>
            <person name="Wan Y."/>
            <person name="Jin W."/>
        </authorList>
    </citation>
    <scope>NUCLEOTIDE SEQUENCE [LARGE SCALE GENOMIC DNA]</scope>
    <source>
        <strain evidence="3 4">BJGMM-B45</strain>
    </source>
</reference>
<dbReference type="PATRIC" id="fig|1178482.3.peg.2483"/>
<feature type="transmembrane region" description="Helical" evidence="1">
    <location>
        <begin position="34"/>
        <end position="54"/>
    </location>
</feature>
<name>W1N5W4_9GAMM</name>
<dbReference type="InterPro" id="IPR009936">
    <property type="entry name" value="DUF1468"/>
</dbReference>
<evidence type="ECO:0000259" key="2">
    <source>
        <dbReference type="Pfam" id="PF07331"/>
    </source>
</evidence>
<dbReference type="RefSeq" id="WP_021819437.1">
    <property type="nucleotide sequence ID" value="NZ_AVBC01000035.1"/>
</dbReference>
<dbReference type="STRING" id="1178482.AR456_20310"/>
<dbReference type="KEGG" id="hhu:AR456_20310"/>
<dbReference type="AlphaFoldDB" id="W1N5W4"/>
<comment type="caution">
    <text evidence="3">The sequence shown here is derived from an EMBL/GenBank/DDBJ whole genome shotgun (WGS) entry which is preliminary data.</text>
</comment>
<feature type="transmembrane region" description="Helical" evidence="1">
    <location>
        <begin position="114"/>
        <end position="137"/>
    </location>
</feature>
<feature type="transmembrane region" description="Helical" evidence="1">
    <location>
        <begin position="9"/>
        <end position="28"/>
    </location>
</feature>
<sequence length="147" mass="15947">MTLYRIDRLVTLVAAVACFAVMVVGWNMRGDAGVFPLISGGLGLLACGWLALTCRGEAARREDGEQPTPFDRQRMGLWCLGLLALLALMEPLGTFIVVPLFLLFTLKVLARLSWLAAVMLACGFTLILYLVFAYLLAVPLPMGLLAS</sequence>
<accession>W1N5W4</accession>
<proteinExistence type="predicted"/>
<evidence type="ECO:0000313" key="3">
    <source>
        <dbReference type="EMBL" id="ERL50913.1"/>
    </source>
</evidence>
<gene>
    <name evidence="3" type="ORF">BJB45_20155</name>
</gene>
<keyword evidence="1" id="KW-0472">Membrane</keyword>
<dbReference type="EMBL" id="AVBC01000035">
    <property type="protein sequence ID" value="ERL50913.1"/>
    <property type="molecule type" value="Genomic_DNA"/>
</dbReference>
<dbReference type="OrthoDB" id="6117997at2"/>